<dbReference type="InterPro" id="IPR011991">
    <property type="entry name" value="ArsR-like_HTH"/>
</dbReference>
<accession>A0A919SNW1</accession>
<dbReference type="SMART" id="SM00418">
    <property type="entry name" value="HTH_ARSR"/>
    <property type="match status" value="1"/>
</dbReference>
<dbReference type="Gene3D" id="1.10.10.10">
    <property type="entry name" value="Winged helix-like DNA-binding domain superfamily/Winged helix DNA-binding domain"/>
    <property type="match status" value="1"/>
</dbReference>
<dbReference type="Proteomes" id="UP000681340">
    <property type="component" value="Unassembled WGS sequence"/>
</dbReference>
<dbReference type="CDD" id="cd00090">
    <property type="entry name" value="HTH_ARSR"/>
    <property type="match status" value="1"/>
</dbReference>
<evidence type="ECO:0000259" key="1">
    <source>
        <dbReference type="PROSITE" id="PS50987"/>
    </source>
</evidence>
<organism evidence="2 3">
    <name type="scientific">Actinoplanes auranticolor</name>
    <dbReference type="NCBI Taxonomy" id="47988"/>
    <lineage>
        <taxon>Bacteria</taxon>
        <taxon>Bacillati</taxon>
        <taxon>Actinomycetota</taxon>
        <taxon>Actinomycetes</taxon>
        <taxon>Micromonosporales</taxon>
        <taxon>Micromonosporaceae</taxon>
        <taxon>Actinoplanes</taxon>
    </lineage>
</organism>
<comment type="caution">
    <text evidence="2">The sequence shown here is derived from an EMBL/GenBank/DDBJ whole genome shotgun (WGS) entry which is preliminary data.</text>
</comment>
<evidence type="ECO:0000313" key="3">
    <source>
        <dbReference type="Proteomes" id="UP000681340"/>
    </source>
</evidence>
<dbReference type="InterPro" id="IPR001845">
    <property type="entry name" value="HTH_ArsR_DNA-bd_dom"/>
</dbReference>
<dbReference type="SUPFAM" id="SSF46785">
    <property type="entry name" value="Winged helix' DNA-binding domain"/>
    <property type="match status" value="1"/>
</dbReference>
<dbReference type="PANTHER" id="PTHR38600">
    <property type="entry name" value="TRANSCRIPTIONAL REGULATORY PROTEIN"/>
    <property type="match status" value="1"/>
</dbReference>
<feature type="domain" description="HTH arsR-type" evidence="1">
    <location>
        <begin position="1"/>
        <end position="92"/>
    </location>
</feature>
<dbReference type="PROSITE" id="PS50987">
    <property type="entry name" value="HTH_ARSR_2"/>
    <property type="match status" value="1"/>
</dbReference>
<reference evidence="2" key="1">
    <citation type="submission" date="2021-03" db="EMBL/GenBank/DDBJ databases">
        <title>Whole genome shotgun sequence of Actinoplanes auranticolor NBRC 12245.</title>
        <authorList>
            <person name="Komaki H."/>
            <person name="Tamura T."/>
        </authorList>
    </citation>
    <scope>NUCLEOTIDE SEQUENCE</scope>
    <source>
        <strain evidence="2">NBRC 12245</strain>
    </source>
</reference>
<sequence length="96" mass="10549">MAKDALDRIFAALADPTRREIMLRLVAGDTTLTDLTASFAISTQAVWRHLQVLEQAGLISRSRNAQRRPCRLESVTLDDTAQWLLALSTAGRARGG</sequence>
<protein>
    <recommendedName>
        <fullName evidence="1">HTH arsR-type domain-containing protein</fullName>
    </recommendedName>
</protein>
<evidence type="ECO:0000313" key="2">
    <source>
        <dbReference type="EMBL" id="GIM74378.1"/>
    </source>
</evidence>
<dbReference type="AlphaFoldDB" id="A0A919SNW1"/>
<name>A0A919SNW1_9ACTN</name>
<dbReference type="Pfam" id="PF12840">
    <property type="entry name" value="HTH_20"/>
    <property type="match status" value="1"/>
</dbReference>
<dbReference type="PRINTS" id="PR00778">
    <property type="entry name" value="HTHARSR"/>
</dbReference>
<dbReference type="InterPro" id="IPR036390">
    <property type="entry name" value="WH_DNA-bd_sf"/>
</dbReference>
<gene>
    <name evidence="2" type="ORF">Aau02nite_60680</name>
</gene>
<keyword evidence="3" id="KW-1185">Reference proteome</keyword>
<dbReference type="GO" id="GO:0003700">
    <property type="term" value="F:DNA-binding transcription factor activity"/>
    <property type="evidence" value="ECO:0007669"/>
    <property type="project" value="InterPro"/>
</dbReference>
<proteinExistence type="predicted"/>
<dbReference type="PANTHER" id="PTHR38600:SF2">
    <property type="entry name" value="SLL0088 PROTEIN"/>
    <property type="match status" value="1"/>
</dbReference>
<dbReference type="EMBL" id="BOQL01000050">
    <property type="protein sequence ID" value="GIM74378.1"/>
    <property type="molecule type" value="Genomic_DNA"/>
</dbReference>
<dbReference type="NCBIfam" id="NF033788">
    <property type="entry name" value="HTH_metalloreg"/>
    <property type="match status" value="1"/>
</dbReference>
<dbReference type="InterPro" id="IPR036388">
    <property type="entry name" value="WH-like_DNA-bd_sf"/>
</dbReference>